<reference evidence="1" key="1">
    <citation type="submission" date="2018-05" db="EMBL/GenBank/DDBJ databases">
        <authorList>
            <person name="Lanie J.A."/>
            <person name="Ng W.-L."/>
            <person name="Kazmierczak K.M."/>
            <person name="Andrzejewski T.M."/>
            <person name="Davidsen T.M."/>
            <person name="Wayne K.J."/>
            <person name="Tettelin H."/>
            <person name="Glass J.I."/>
            <person name="Rusch D."/>
            <person name="Podicherti R."/>
            <person name="Tsui H.-C.T."/>
            <person name="Winkler M.E."/>
        </authorList>
    </citation>
    <scope>NUCLEOTIDE SEQUENCE</scope>
</reference>
<name>A0A381WQE3_9ZZZZ</name>
<dbReference type="EMBL" id="UINC01012544">
    <property type="protein sequence ID" value="SVA54729.1"/>
    <property type="molecule type" value="Genomic_DNA"/>
</dbReference>
<evidence type="ECO:0000313" key="1">
    <source>
        <dbReference type="EMBL" id="SVA54729.1"/>
    </source>
</evidence>
<proteinExistence type="predicted"/>
<accession>A0A381WQE3</accession>
<organism evidence="1">
    <name type="scientific">marine metagenome</name>
    <dbReference type="NCBI Taxonomy" id="408172"/>
    <lineage>
        <taxon>unclassified sequences</taxon>
        <taxon>metagenomes</taxon>
        <taxon>ecological metagenomes</taxon>
    </lineage>
</organism>
<gene>
    <name evidence="1" type="ORF">METZ01_LOCUS107583</name>
</gene>
<dbReference type="AlphaFoldDB" id="A0A381WQE3"/>
<sequence>MTYISDILSIEYVNIADNYLCMFKID</sequence>
<protein>
    <submittedName>
        <fullName evidence="1">Uncharacterized protein</fullName>
    </submittedName>
</protein>